<dbReference type="HAMAP" id="MF_00910">
    <property type="entry name" value="FtsL"/>
    <property type="match status" value="1"/>
</dbReference>
<comment type="similarity">
    <text evidence="7">Belongs to the FtsL family.</text>
</comment>
<dbReference type="NCBIfam" id="TIGR02209">
    <property type="entry name" value="ftsL_broad"/>
    <property type="match status" value="1"/>
</dbReference>
<evidence type="ECO:0000256" key="3">
    <source>
        <dbReference type="ARBA" id="ARBA00022692"/>
    </source>
</evidence>
<organism evidence="9 10">
    <name type="scientific">Aerococcus kribbianus</name>
    <dbReference type="NCBI Taxonomy" id="2999064"/>
    <lineage>
        <taxon>Bacteria</taxon>
        <taxon>Bacillati</taxon>
        <taxon>Bacillota</taxon>
        <taxon>Bacilli</taxon>
        <taxon>Lactobacillales</taxon>
        <taxon>Aerococcaceae</taxon>
        <taxon>Aerococcus</taxon>
    </lineage>
</organism>
<keyword evidence="4 7" id="KW-1133">Transmembrane helix</keyword>
<keyword evidence="1 7" id="KW-1003">Cell membrane</keyword>
<keyword evidence="3 7" id="KW-0812">Transmembrane</keyword>
<evidence type="ECO:0000256" key="8">
    <source>
        <dbReference type="NCBIfam" id="TIGR02209"/>
    </source>
</evidence>
<evidence type="ECO:0000256" key="6">
    <source>
        <dbReference type="ARBA" id="ARBA00023306"/>
    </source>
</evidence>
<keyword evidence="10" id="KW-1185">Reference proteome</keyword>
<keyword evidence="5 7" id="KW-0472">Membrane</keyword>
<reference evidence="9" key="1">
    <citation type="submission" date="2022-12" db="EMBL/GenBank/DDBJ databases">
        <title>Description and comparative metabolic analysis of Aerococcus sp. nov., isolated from the feces of a pig.</title>
        <authorList>
            <person name="Chang Y.-H."/>
        </authorList>
    </citation>
    <scope>NUCLEOTIDE SEQUENCE</scope>
    <source>
        <strain evidence="9">YH-aer222</strain>
    </source>
</reference>
<evidence type="ECO:0000256" key="5">
    <source>
        <dbReference type="ARBA" id="ARBA00023136"/>
    </source>
</evidence>
<keyword evidence="2 7" id="KW-0132">Cell division</keyword>
<dbReference type="Proteomes" id="UP001146670">
    <property type="component" value="Unassembled WGS sequence"/>
</dbReference>
<dbReference type="EMBL" id="JAPRFR010000002">
    <property type="protein sequence ID" value="MCZ0726003.1"/>
    <property type="molecule type" value="Genomic_DNA"/>
</dbReference>
<dbReference type="GO" id="GO:0043093">
    <property type="term" value="P:FtsZ-dependent cytokinesis"/>
    <property type="evidence" value="ECO:0007669"/>
    <property type="project" value="UniProtKB-UniRule"/>
</dbReference>
<sequence>MAIFILQKEKQVAYYAMPAQKAVPNPERRRNNNLSDSSLVNPVPKAGESVETTTFFTGKDAFAIFCAFAFFMLALAFLITSRNQVVESSKQLQDIEYEIEQVNVEKGNLGQEVQELSRYDRVTDIAKDRGLEMNEDAIRNVDK</sequence>
<dbReference type="RefSeq" id="WP_268752332.1">
    <property type="nucleotide sequence ID" value="NZ_JAPRFQ010000002.1"/>
</dbReference>
<comment type="caution">
    <text evidence="9">The sequence shown here is derived from an EMBL/GenBank/DDBJ whole genome shotgun (WGS) entry which is preliminary data.</text>
</comment>
<dbReference type="InterPro" id="IPR011922">
    <property type="entry name" value="Cell_div_FtsL"/>
</dbReference>
<evidence type="ECO:0000256" key="1">
    <source>
        <dbReference type="ARBA" id="ARBA00022475"/>
    </source>
</evidence>
<keyword evidence="6 7" id="KW-0131">Cell cycle</keyword>
<evidence type="ECO:0000313" key="9">
    <source>
        <dbReference type="EMBL" id="MCZ0726003.1"/>
    </source>
</evidence>
<evidence type="ECO:0000256" key="7">
    <source>
        <dbReference type="HAMAP-Rule" id="MF_00910"/>
    </source>
</evidence>
<feature type="transmembrane region" description="Helical" evidence="7">
    <location>
        <begin position="61"/>
        <end position="80"/>
    </location>
</feature>
<name>A0A9X3FNK7_9LACT</name>
<accession>A0A9X3FNK7</accession>
<evidence type="ECO:0000256" key="2">
    <source>
        <dbReference type="ARBA" id="ARBA00022618"/>
    </source>
</evidence>
<dbReference type="GO" id="GO:0005886">
    <property type="term" value="C:plasma membrane"/>
    <property type="evidence" value="ECO:0007669"/>
    <property type="project" value="UniProtKB-SubCell"/>
</dbReference>
<dbReference type="AlphaFoldDB" id="A0A9X3FNK7"/>
<protein>
    <recommendedName>
        <fullName evidence="7 8">Cell division protein FtsL</fullName>
    </recommendedName>
</protein>
<evidence type="ECO:0000256" key="4">
    <source>
        <dbReference type="ARBA" id="ARBA00022989"/>
    </source>
</evidence>
<gene>
    <name evidence="7 9" type="primary">ftsL</name>
    <name evidence="9" type="ORF">OW157_05385</name>
</gene>
<comment type="function">
    <text evidence="7">Essential cell division protein.</text>
</comment>
<proteinExistence type="inferred from homology"/>
<comment type="subcellular location">
    <subcellularLocation>
        <location evidence="7">Cell membrane</location>
        <topology evidence="7">Single-pass type II membrane protein</topology>
    </subcellularLocation>
    <text evidence="7">Localizes to the division septum where it forms a ring structure.</text>
</comment>
<dbReference type="GO" id="GO:0032153">
    <property type="term" value="C:cell division site"/>
    <property type="evidence" value="ECO:0007669"/>
    <property type="project" value="UniProtKB-UniRule"/>
</dbReference>
<evidence type="ECO:0000313" key="10">
    <source>
        <dbReference type="Proteomes" id="UP001146670"/>
    </source>
</evidence>